<reference evidence="2 3" key="1">
    <citation type="submission" date="2018-08" db="EMBL/GenBank/DDBJ databases">
        <title>A genome reference for cultivated species of the human gut microbiota.</title>
        <authorList>
            <person name="Zou Y."/>
            <person name="Xue W."/>
            <person name="Luo G."/>
        </authorList>
    </citation>
    <scope>NUCLEOTIDE SEQUENCE [LARGE SCALE GENOMIC DNA]</scope>
    <source>
        <strain evidence="2 3">AM30-26</strain>
    </source>
</reference>
<gene>
    <name evidence="2" type="ORF">DW780_01030</name>
</gene>
<name>A0A414HUW0_BACT4</name>
<evidence type="ECO:0000259" key="1">
    <source>
        <dbReference type="Pfam" id="PF25223"/>
    </source>
</evidence>
<proteinExistence type="predicted"/>
<evidence type="ECO:0000313" key="2">
    <source>
        <dbReference type="EMBL" id="RHD91617.1"/>
    </source>
</evidence>
<dbReference type="AlphaFoldDB" id="A0A414HUW0"/>
<dbReference type="EMBL" id="QSJP01000001">
    <property type="protein sequence ID" value="RHD91617.1"/>
    <property type="molecule type" value="Genomic_DNA"/>
</dbReference>
<sequence length="131" mass="15797">MYMIIIGCDYKREYIEKYGEHFNEKLAEFAIRHLKNVDGTNHRWSMEDIIEAFKREKLSLPDKESLHDLHYLANMLYSDWYPEAMITEPVILKAARKYLEDPDGFKGMIFLVWIYKMKKKGVEIPWKEMID</sequence>
<organism evidence="2 3">
    <name type="scientific">Bacteroides thetaiotaomicron</name>
    <dbReference type="NCBI Taxonomy" id="818"/>
    <lineage>
        <taxon>Bacteria</taxon>
        <taxon>Pseudomonadati</taxon>
        <taxon>Bacteroidota</taxon>
        <taxon>Bacteroidia</taxon>
        <taxon>Bacteroidales</taxon>
        <taxon>Bacteroidaceae</taxon>
        <taxon>Bacteroides</taxon>
    </lineage>
</organism>
<feature type="domain" description="DUF7841" evidence="1">
    <location>
        <begin position="12"/>
        <end position="129"/>
    </location>
</feature>
<protein>
    <recommendedName>
        <fullName evidence="1">DUF7841 domain-containing protein</fullName>
    </recommendedName>
</protein>
<dbReference type="Pfam" id="PF25223">
    <property type="entry name" value="DUF7841"/>
    <property type="match status" value="1"/>
</dbReference>
<comment type="caution">
    <text evidence="2">The sequence shown here is derived from an EMBL/GenBank/DDBJ whole genome shotgun (WGS) entry which is preliminary data.</text>
</comment>
<evidence type="ECO:0000313" key="3">
    <source>
        <dbReference type="Proteomes" id="UP000284785"/>
    </source>
</evidence>
<dbReference type="RefSeq" id="WP_118214321.1">
    <property type="nucleotide sequence ID" value="NZ_QSJP01000001.1"/>
</dbReference>
<accession>A0A414HUW0</accession>
<dbReference type="Proteomes" id="UP000284785">
    <property type="component" value="Unassembled WGS sequence"/>
</dbReference>
<dbReference type="InterPro" id="IPR057163">
    <property type="entry name" value="DUF7841"/>
</dbReference>